<dbReference type="PANTHER" id="PTHR12947">
    <property type="entry name" value="AMSH-LIKE PROTEASE"/>
    <property type="match status" value="1"/>
</dbReference>
<organism evidence="11 12">
    <name type="scientific">Ceraceosorus bombacis</name>
    <dbReference type="NCBI Taxonomy" id="401625"/>
    <lineage>
        <taxon>Eukaryota</taxon>
        <taxon>Fungi</taxon>
        <taxon>Dikarya</taxon>
        <taxon>Basidiomycota</taxon>
        <taxon>Ustilaginomycotina</taxon>
        <taxon>Exobasidiomycetes</taxon>
        <taxon>Ceraceosorales</taxon>
        <taxon>Ceraceosoraceae</taxon>
        <taxon>Ceraceosorus</taxon>
    </lineage>
</organism>
<keyword evidence="3" id="KW-0645">Protease</keyword>
<keyword evidence="5" id="KW-0833">Ubl conjugation pathway</keyword>
<feature type="region of interest" description="Disordered" evidence="9">
    <location>
        <begin position="1"/>
        <end position="21"/>
    </location>
</feature>
<reference evidence="11 12" key="1">
    <citation type="submission" date="2014-09" db="EMBL/GenBank/DDBJ databases">
        <authorList>
            <person name="Magalhaes I.L.F."/>
            <person name="Oliveira U."/>
            <person name="Santos F.R."/>
            <person name="Vidigal T.H.D.A."/>
            <person name="Brescovit A.D."/>
            <person name="Santos A.J."/>
        </authorList>
    </citation>
    <scope>NUCLEOTIDE SEQUENCE [LARGE SCALE GENOMIC DNA]</scope>
</reference>
<dbReference type="GO" id="GO:0016020">
    <property type="term" value="C:membrane"/>
    <property type="evidence" value="ECO:0007669"/>
    <property type="project" value="TreeGrafter"/>
</dbReference>
<dbReference type="GO" id="GO:0046872">
    <property type="term" value="F:metal ion binding"/>
    <property type="evidence" value="ECO:0007669"/>
    <property type="project" value="UniProtKB-KW"/>
</dbReference>
<dbReference type="FunFam" id="3.40.140.10:FF:000033">
    <property type="entry name" value="AMSH-like protease sst2"/>
    <property type="match status" value="1"/>
</dbReference>
<keyword evidence="8" id="KW-0482">Metalloprotease</keyword>
<name>A0A0P1BSC9_9BASI</name>
<evidence type="ECO:0000256" key="7">
    <source>
        <dbReference type="ARBA" id="ARBA00022833"/>
    </source>
</evidence>
<dbReference type="Proteomes" id="UP000054845">
    <property type="component" value="Unassembled WGS sequence"/>
</dbReference>
<accession>A0A0P1BSC9</accession>
<evidence type="ECO:0000256" key="4">
    <source>
        <dbReference type="ARBA" id="ARBA00022723"/>
    </source>
</evidence>
<dbReference type="InterPro" id="IPR015063">
    <property type="entry name" value="USP8_dimer"/>
</dbReference>
<dbReference type="GO" id="GO:0006508">
    <property type="term" value="P:proteolysis"/>
    <property type="evidence" value="ECO:0007669"/>
    <property type="project" value="UniProtKB-KW"/>
</dbReference>
<keyword evidence="4" id="KW-0479">Metal-binding</keyword>
<dbReference type="Pfam" id="PF08969">
    <property type="entry name" value="USP8_dimer"/>
    <property type="match status" value="1"/>
</dbReference>
<evidence type="ECO:0000313" key="11">
    <source>
        <dbReference type="EMBL" id="CEH18843.1"/>
    </source>
</evidence>
<keyword evidence="12" id="KW-1185">Reference proteome</keyword>
<feature type="domain" description="MPN" evidence="10">
    <location>
        <begin position="385"/>
        <end position="514"/>
    </location>
</feature>
<evidence type="ECO:0000256" key="5">
    <source>
        <dbReference type="ARBA" id="ARBA00022786"/>
    </source>
</evidence>
<feature type="compositionally biased region" description="Basic and acidic residues" evidence="9">
    <location>
        <begin position="10"/>
        <end position="21"/>
    </location>
</feature>
<dbReference type="InterPro" id="IPR044098">
    <property type="entry name" value="STAMBP/STALP-like_MPN"/>
</dbReference>
<feature type="compositionally biased region" description="Polar residues" evidence="9">
    <location>
        <begin position="173"/>
        <end position="188"/>
    </location>
</feature>
<evidence type="ECO:0000256" key="2">
    <source>
        <dbReference type="ARBA" id="ARBA00010981"/>
    </source>
</evidence>
<dbReference type="CDD" id="cd08066">
    <property type="entry name" value="MPN_AMSH_like"/>
    <property type="match status" value="1"/>
</dbReference>
<dbReference type="OrthoDB" id="3640at2759"/>
<keyword evidence="7" id="KW-0862">Zinc</keyword>
<comment type="similarity">
    <text evidence="2">Belongs to the peptidase M67C family.</text>
</comment>
<dbReference type="Gene3D" id="3.40.140.10">
    <property type="entry name" value="Cytidine Deaminase, domain 2"/>
    <property type="match status" value="1"/>
</dbReference>
<evidence type="ECO:0000256" key="1">
    <source>
        <dbReference type="ARBA" id="ARBA00001947"/>
    </source>
</evidence>
<dbReference type="PROSITE" id="PS50249">
    <property type="entry name" value="MPN"/>
    <property type="match status" value="1"/>
</dbReference>
<protein>
    <submittedName>
        <fullName evidence="11">SMAD6 interacting protein AMSH, contains JAB/MPN/Mov34 domain</fullName>
    </submittedName>
</protein>
<feature type="compositionally biased region" description="Polar residues" evidence="9">
    <location>
        <begin position="149"/>
        <end position="164"/>
    </location>
</feature>
<proteinExistence type="inferred from homology"/>
<evidence type="ECO:0000256" key="9">
    <source>
        <dbReference type="SAM" id="MobiDB-lite"/>
    </source>
</evidence>
<sequence length="561" mass="60926">MAPPIPSSFRPREAEAEPLDGVRPRSIAQLAQVAASPPHTVHISNDVPLKRYVGGAASLAKQASIDESEGRVERSFVDLIKCAKLLLELIPKHAEYRSIDARMRKSISEDAQRTLDDISRVKMALASREEQWMADPEAFEARARKLRSADQQAPSVSALQTHQQEVARADRTAQAQGERTSQVASKADTQARGASDGGIEFHKPERGGFDVRDILGWVKADQKTDASQDAYAQLARHVDTRPRTREPAAHRAQLAYPTLRPSHSIRMAKHQTNQGFAPSSDRAATYFQTALSTAGASVDGVQMPSPHPTDDVDLAASALRAIGLGGSSSSSAQTAMSYPSVAASSHSATRRLRGDEVERQALALASKRARAPKTHTEGGEVLRSIFVPSSLISRFVSLAESNTTRNIETCGLLMGRLSNDAFTVSHLTIPKQRGTTDSCDTEDEEGIWEFQMKEDLISMGWIHTHPSFSCFLSSRDLHTHSTFQALMPEAVAIVCAPNAEPNVGIFRLTDPPGLKTIIACRAPAEFHPHVSSDGTALALYTDVSHVILEEGTALTVTDLRR</sequence>
<dbReference type="InterPro" id="IPR000555">
    <property type="entry name" value="JAMM/MPN+_dom"/>
</dbReference>
<dbReference type="PANTHER" id="PTHR12947:SF13">
    <property type="entry name" value="FI19924P1"/>
    <property type="match status" value="1"/>
</dbReference>
<dbReference type="InterPro" id="IPR037518">
    <property type="entry name" value="MPN"/>
</dbReference>
<evidence type="ECO:0000313" key="12">
    <source>
        <dbReference type="Proteomes" id="UP000054845"/>
    </source>
</evidence>
<evidence type="ECO:0000256" key="8">
    <source>
        <dbReference type="ARBA" id="ARBA00023049"/>
    </source>
</evidence>
<comment type="cofactor">
    <cofactor evidence="1">
        <name>Zn(2+)</name>
        <dbReference type="ChEBI" id="CHEBI:29105"/>
    </cofactor>
</comment>
<dbReference type="SUPFAM" id="SSF102712">
    <property type="entry name" value="JAB1/MPN domain"/>
    <property type="match status" value="1"/>
</dbReference>
<keyword evidence="6" id="KW-0378">Hydrolase</keyword>
<dbReference type="GO" id="GO:0061578">
    <property type="term" value="F:K63-linked deubiquitinase activity"/>
    <property type="evidence" value="ECO:0007669"/>
    <property type="project" value="InterPro"/>
</dbReference>
<dbReference type="SMART" id="SM00232">
    <property type="entry name" value="JAB_MPN"/>
    <property type="match status" value="1"/>
</dbReference>
<dbReference type="Gene3D" id="1.20.58.80">
    <property type="entry name" value="Phosphotransferase system, lactose/cellobiose-type IIA subunit"/>
    <property type="match status" value="1"/>
</dbReference>
<dbReference type="GO" id="GO:0005768">
    <property type="term" value="C:endosome"/>
    <property type="evidence" value="ECO:0007669"/>
    <property type="project" value="TreeGrafter"/>
</dbReference>
<dbReference type="Pfam" id="PF01398">
    <property type="entry name" value="JAB"/>
    <property type="match status" value="1"/>
</dbReference>
<evidence type="ECO:0000256" key="3">
    <source>
        <dbReference type="ARBA" id="ARBA00022670"/>
    </source>
</evidence>
<feature type="region of interest" description="Disordered" evidence="9">
    <location>
        <begin position="144"/>
        <end position="205"/>
    </location>
</feature>
<evidence type="ECO:0000256" key="6">
    <source>
        <dbReference type="ARBA" id="ARBA00022801"/>
    </source>
</evidence>
<dbReference type="EMBL" id="CCYA01000276">
    <property type="protein sequence ID" value="CEH18843.1"/>
    <property type="molecule type" value="Genomic_DNA"/>
</dbReference>
<dbReference type="STRING" id="401625.A0A0P1BSC9"/>
<dbReference type="GO" id="GO:0140492">
    <property type="term" value="F:metal-dependent deubiquitinase activity"/>
    <property type="evidence" value="ECO:0007669"/>
    <property type="project" value="InterPro"/>
</dbReference>
<dbReference type="AlphaFoldDB" id="A0A0P1BSC9"/>
<evidence type="ECO:0000259" key="10">
    <source>
        <dbReference type="PROSITE" id="PS50249"/>
    </source>
</evidence>
<dbReference type="GO" id="GO:0070536">
    <property type="term" value="P:protein K63-linked deubiquitination"/>
    <property type="evidence" value="ECO:0007669"/>
    <property type="project" value="InterPro"/>
</dbReference>